<feature type="domain" description="Glycoside hydrolase family 31 TIM barrel" evidence="3">
    <location>
        <begin position="261"/>
        <end position="588"/>
    </location>
</feature>
<organism evidence="6 7">
    <name type="scientific">Roseospira visakhapatnamensis</name>
    <dbReference type="NCBI Taxonomy" id="390880"/>
    <lineage>
        <taxon>Bacteria</taxon>
        <taxon>Pseudomonadati</taxon>
        <taxon>Pseudomonadota</taxon>
        <taxon>Alphaproteobacteria</taxon>
        <taxon>Rhodospirillales</taxon>
        <taxon>Rhodospirillaceae</taxon>
        <taxon>Roseospira</taxon>
    </lineage>
</organism>
<dbReference type="EMBL" id="JACIGK010000001">
    <property type="protein sequence ID" value="MBB4264572.1"/>
    <property type="molecule type" value="Genomic_DNA"/>
</dbReference>
<evidence type="ECO:0000259" key="5">
    <source>
        <dbReference type="Pfam" id="PF21365"/>
    </source>
</evidence>
<feature type="domain" description="Glycoside hydrolase family 31 N-terminal" evidence="4">
    <location>
        <begin position="27"/>
        <end position="214"/>
    </location>
</feature>
<dbReference type="GO" id="GO:0004558">
    <property type="term" value="F:alpha-1,4-glucosidase activity"/>
    <property type="evidence" value="ECO:0007669"/>
    <property type="project" value="UniProtKB-EC"/>
</dbReference>
<dbReference type="CDD" id="cd06599">
    <property type="entry name" value="GH31_glycosidase_Aec37"/>
    <property type="match status" value="1"/>
</dbReference>
<keyword evidence="2 6" id="KW-0326">Glycosidase</keyword>
<dbReference type="Pfam" id="PF13802">
    <property type="entry name" value="Gal_mutarotas_2"/>
    <property type="match status" value="1"/>
</dbReference>
<evidence type="ECO:0000313" key="7">
    <source>
        <dbReference type="Proteomes" id="UP000554286"/>
    </source>
</evidence>
<evidence type="ECO:0000256" key="2">
    <source>
        <dbReference type="RuleBase" id="RU361185"/>
    </source>
</evidence>
<dbReference type="InterPro" id="IPR011013">
    <property type="entry name" value="Gal_mutarotase_sf_dom"/>
</dbReference>
<dbReference type="InterPro" id="IPR017853">
    <property type="entry name" value="GH"/>
</dbReference>
<dbReference type="GO" id="GO:0005975">
    <property type="term" value="P:carbohydrate metabolic process"/>
    <property type="evidence" value="ECO:0007669"/>
    <property type="project" value="InterPro"/>
</dbReference>
<comment type="caution">
    <text evidence="6">The sequence shown here is derived from an EMBL/GenBank/DDBJ whole genome shotgun (WGS) entry which is preliminary data.</text>
</comment>
<dbReference type="GO" id="GO:0030246">
    <property type="term" value="F:carbohydrate binding"/>
    <property type="evidence" value="ECO:0007669"/>
    <property type="project" value="InterPro"/>
</dbReference>
<dbReference type="InterPro" id="IPR013780">
    <property type="entry name" value="Glyco_hydro_b"/>
</dbReference>
<dbReference type="InterPro" id="IPR048395">
    <property type="entry name" value="Glyco_hydro_31_C"/>
</dbReference>
<dbReference type="Pfam" id="PF01055">
    <property type="entry name" value="Glyco_hydro_31_2nd"/>
    <property type="match status" value="1"/>
</dbReference>
<dbReference type="AlphaFoldDB" id="A0A7W6W8N4"/>
<gene>
    <name evidence="6" type="ORF">GGD89_000178</name>
</gene>
<proteinExistence type="inferred from homology"/>
<dbReference type="EC" id="3.2.1.20" evidence="6"/>
<evidence type="ECO:0000259" key="4">
    <source>
        <dbReference type="Pfam" id="PF13802"/>
    </source>
</evidence>
<protein>
    <submittedName>
        <fullName evidence="6">Alpha-glucosidase</fullName>
        <ecNumber evidence="6">3.2.1.20</ecNumber>
    </submittedName>
</protein>
<dbReference type="RefSeq" id="WP_184042203.1">
    <property type="nucleotide sequence ID" value="NZ_JACIGK010000001.1"/>
</dbReference>
<evidence type="ECO:0000313" key="6">
    <source>
        <dbReference type="EMBL" id="MBB4264572.1"/>
    </source>
</evidence>
<dbReference type="PANTHER" id="PTHR22762:SF165">
    <property type="entry name" value="PUTATIVE (AFU_ORTHOLOGUE AFUA_1G06560)-RELATED"/>
    <property type="match status" value="1"/>
</dbReference>
<dbReference type="CDD" id="cd14752">
    <property type="entry name" value="GH31_N"/>
    <property type="match status" value="1"/>
</dbReference>
<evidence type="ECO:0000256" key="1">
    <source>
        <dbReference type="ARBA" id="ARBA00007806"/>
    </source>
</evidence>
<reference evidence="6 7" key="1">
    <citation type="submission" date="2020-08" db="EMBL/GenBank/DDBJ databases">
        <title>Genome sequencing of Purple Non-Sulfur Bacteria from various extreme environments.</title>
        <authorList>
            <person name="Mayer M."/>
        </authorList>
    </citation>
    <scope>NUCLEOTIDE SEQUENCE [LARGE SCALE GENOMIC DNA]</scope>
    <source>
        <strain evidence="6 7">JA131</strain>
    </source>
</reference>
<dbReference type="SUPFAM" id="SSF74650">
    <property type="entry name" value="Galactose mutarotase-like"/>
    <property type="match status" value="1"/>
</dbReference>
<dbReference type="Pfam" id="PF21365">
    <property type="entry name" value="Glyco_hydro_31_3rd"/>
    <property type="match status" value="1"/>
</dbReference>
<dbReference type="Gene3D" id="3.20.20.80">
    <property type="entry name" value="Glycosidases"/>
    <property type="match status" value="1"/>
</dbReference>
<dbReference type="SUPFAM" id="SSF51445">
    <property type="entry name" value="(Trans)glycosidases"/>
    <property type="match status" value="1"/>
</dbReference>
<feature type="domain" description="Glycosyl hydrolase family 31 C-terminal" evidence="5">
    <location>
        <begin position="597"/>
        <end position="684"/>
    </location>
</feature>
<evidence type="ECO:0000259" key="3">
    <source>
        <dbReference type="Pfam" id="PF01055"/>
    </source>
</evidence>
<accession>A0A7W6W8N4</accession>
<keyword evidence="7" id="KW-1185">Reference proteome</keyword>
<dbReference type="SUPFAM" id="SSF51011">
    <property type="entry name" value="Glycosyl hydrolase domain"/>
    <property type="match status" value="1"/>
</dbReference>
<dbReference type="PANTHER" id="PTHR22762">
    <property type="entry name" value="ALPHA-GLUCOSIDASE"/>
    <property type="match status" value="1"/>
</dbReference>
<sequence length="792" mass="88697">MRTLKTWTVARTLDNGVELRVEDRHLLTILVLEETLIRVLLRKDGAFRLDRTWSIAPAGDVPWAGRPRLSVDGFSLPPFTLDQEDGRLRLTTARLRVTVGHPLALTWEARDEGGAFRLIARDRPTAAYMLGARTHAHAHFLLRHPGERHYGLGEKAGPLERSGRRYEMRDLDAMGYDARSTDPLYKHIPFTITRTAEAGVVGLFHDNLAGCWYDLGNELDNYHKPFRAYRAEDGDLDYYLSWAPSILEVVKTQARLTGGTAFPPLWSLGYSGSTMHYTDAPDAQARLEGFLRLIAEHDIPCDSFQLSSGYTSIGDKRYVFNWNRDKVPDPKGMAATFARATVHLAANIKPCLLQDHPRYGEAAEAGLFIRDAETGAPERSAFWDDEGSHLDFTNPRTVAWWRANVTEALLDVGIGSTWNDNNEYEVWDSTAQCDGFSVPVDIGLIRPLMPVLMTRASHDAQVAHAPDTRPYLISRSGSPGLQRYAQTWSGDNRTSWDTLRYNIRMGLGLSLSGLFNVGHDVGGFAGPRPDPELFVRWVQNGIFHPRFTIHSWNDDGTVNEPWMYPEVTPLVREAIHLRYRLIPYLYSALHRCVTEREPMLRPTFLDHERDPRCFEETDDFLIGHDLLVATVVEPGATERRVSLPRNDTGWWSVRDGTWHPGGTDLTLAVDLASIPLFARGGSVIPFAEGLRRADASRDTRRTWAVFPPPPDGQGHSREYADDGLDARALAATHRLTRFSLTGDAGSVALSWTAQGTYRPAHAEATVVLPAGERRPLTVNGRAIRSGDTVPLF</sequence>
<dbReference type="InterPro" id="IPR000322">
    <property type="entry name" value="Glyco_hydro_31_TIM"/>
</dbReference>
<keyword evidence="2 6" id="KW-0378">Hydrolase</keyword>
<dbReference type="Gene3D" id="2.60.40.1180">
    <property type="entry name" value="Golgi alpha-mannosidase II"/>
    <property type="match status" value="2"/>
</dbReference>
<dbReference type="Gene3D" id="2.60.40.1760">
    <property type="entry name" value="glycosyl hydrolase (family 31)"/>
    <property type="match status" value="1"/>
</dbReference>
<dbReference type="Proteomes" id="UP000554286">
    <property type="component" value="Unassembled WGS sequence"/>
</dbReference>
<dbReference type="InterPro" id="IPR025887">
    <property type="entry name" value="Glyco_hydro_31_N_dom"/>
</dbReference>
<comment type="similarity">
    <text evidence="1 2">Belongs to the glycosyl hydrolase 31 family.</text>
</comment>
<name>A0A7W6W8N4_9PROT</name>